<dbReference type="OrthoDB" id="2740448at2759"/>
<dbReference type="EMBL" id="NIDN02000273">
    <property type="protein sequence ID" value="RLL93712.1"/>
    <property type="molecule type" value="Genomic_DNA"/>
</dbReference>
<reference evidence="1 2" key="1">
    <citation type="submission" date="2018-08" db="EMBL/GenBank/DDBJ databases">
        <title>Draft genome sequences of two Aspergillus turcosus clinical strains isolated from bronchoalveolar lavage fluid: one azole-susceptible and the other azole-resistant.</title>
        <authorList>
            <person name="Parent-Michaud M."/>
            <person name="Dufresne P.J."/>
            <person name="Fournier E."/>
            <person name="Martineau C."/>
            <person name="Moreira S."/>
            <person name="Perkins V."/>
            <person name="De Repentigny L."/>
            <person name="Dufresne S.F."/>
        </authorList>
    </citation>
    <scope>NUCLEOTIDE SEQUENCE [LARGE SCALE GENOMIC DNA]</scope>
    <source>
        <strain evidence="1">HMR AF 1038</strain>
    </source>
</reference>
<organism evidence="1 2">
    <name type="scientific">Aspergillus turcosus</name>
    <dbReference type="NCBI Taxonomy" id="1245748"/>
    <lineage>
        <taxon>Eukaryota</taxon>
        <taxon>Fungi</taxon>
        <taxon>Dikarya</taxon>
        <taxon>Ascomycota</taxon>
        <taxon>Pezizomycotina</taxon>
        <taxon>Eurotiomycetes</taxon>
        <taxon>Eurotiomycetidae</taxon>
        <taxon>Eurotiales</taxon>
        <taxon>Aspergillaceae</taxon>
        <taxon>Aspergillus</taxon>
        <taxon>Aspergillus subgen. Fumigati</taxon>
    </lineage>
</organism>
<accession>A0A3R7IAL8</accession>
<evidence type="ECO:0000313" key="2">
    <source>
        <dbReference type="Proteomes" id="UP000215289"/>
    </source>
</evidence>
<dbReference type="STRING" id="1245748.A0A3R7IAL8"/>
<sequence length="178" mass="20248">MAISSVPQMIDTTTTIKAENPLSITSLRNSEVSPTLWYRLHVLLYDLQHFNQRPDSRERLETVSDLSYIGSPYFNDEETATIKNTLVHGKTIAQIIEQELQERLERRNKKRVDSGDFRVCAAHDLAPILAATLGTNLKQLDKDKRFLLLINARGLDLGDDKWEGVAAKSFAPKNKRKK</sequence>
<keyword evidence="2" id="KW-1185">Reference proteome</keyword>
<gene>
    <name evidence="1" type="ORF">CFD26_102351</name>
</gene>
<dbReference type="AlphaFoldDB" id="A0A3R7IAL8"/>
<comment type="caution">
    <text evidence="1">The sequence shown here is derived from an EMBL/GenBank/DDBJ whole genome shotgun (WGS) entry which is preliminary data.</text>
</comment>
<dbReference type="Proteomes" id="UP000215289">
    <property type="component" value="Unassembled WGS sequence"/>
</dbReference>
<proteinExistence type="predicted"/>
<evidence type="ECO:0000313" key="1">
    <source>
        <dbReference type="EMBL" id="RLL93712.1"/>
    </source>
</evidence>
<protein>
    <submittedName>
        <fullName evidence="1">Uncharacterized protein</fullName>
    </submittedName>
</protein>
<name>A0A3R7IAL8_9EURO</name>